<comment type="caution">
    <text evidence="7">The sequence shown here is derived from an EMBL/GenBank/DDBJ whole genome shotgun (WGS) entry which is preliminary data.</text>
</comment>
<evidence type="ECO:0000256" key="2">
    <source>
        <dbReference type="ARBA" id="ARBA00022723"/>
    </source>
</evidence>
<reference evidence="7 8" key="1">
    <citation type="submission" date="2023-07" db="EMBL/GenBank/DDBJ databases">
        <title>Sorghum-associated microbial communities from plants grown in Nebraska, USA.</title>
        <authorList>
            <person name="Schachtman D."/>
        </authorList>
    </citation>
    <scope>NUCLEOTIDE SEQUENCE [LARGE SCALE GENOMIC DNA]</scope>
    <source>
        <strain evidence="7 8">BE316</strain>
    </source>
</reference>
<evidence type="ECO:0000256" key="4">
    <source>
        <dbReference type="PROSITE-ProRule" id="PRU00433"/>
    </source>
</evidence>
<keyword evidence="1 4" id="KW-0349">Heme</keyword>
<feature type="domain" description="Cytochrome c" evidence="6">
    <location>
        <begin position="19"/>
        <end position="158"/>
    </location>
</feature>
<dbReference type="InterPro" id="IPR009056">
    <property type="entry name" value="Cyt_c-like_dom"/>
</dbReference>
<dbReference type="PANTHER" id="PTHR35008:SF4">
    <property type="entry name" value="BLL4482 PROTEIN"/>
    <property type="match status" value="1"/>
</dbReference>
<dbReference type="PROSITE" id="PS51007">
    <property type="entry name" value="CYTC"/>
    <property type="match status" value="1"/>
</dbReference>
<evidence type="ECO:0000313" key="7">
    <source>
        <dbReference type="EMBL" id="MDR7333535.1"/>
    </source>
</evidence>
<evidence type="ECO:0000313" key="8">
    <source>
        <dbReference type="Proteomes" id="UP001180825"/>
    </source>
</evidence>
<dbReference type="Proteomes" id="UP001180825">
    <property type="component" value="Unassembled WGS sequence"/>
</dbReference>
<keyword evidence="5" id="KW-0732">Signal</keyword>
<dbReference type="EMBL" id="JAVDXV010000005">
    <property type="protein sequence ID" value="MDR7333535.1"/>
    <property type="molecule type" value="Genomic_DNA"/>
</dbReference>
<evidence type="ECO:0000259" key="6">
    <source>
        <dbReference type="PROSITE" id="PS51007"/>
    </source>
</evidence>
<protein>
    <submittedName>
        <fullName evidence="7">Mono/diheme cytochrome c family protein</fullName>
    </submittedName>
</protein>
<dbReference type="Pfam" id="PF00034">
    <property type="entry name" value="Cytochrom_C"/>
    <property type="match status" value="1"/>
</dbReference>
<gene>
    <name evidence="7" type="ORF">J2X21_002677</name>
</gene>
<evidence type="ECO:0000256" key="5">
    <source>
        <dbReference type="SAM" id="SignalP"/>
    </source>
</evidence>
<dbReference type="PANTHER" id="PTHR35008">
    <property type="entry name" value="BLL4482 PROTEIN-RELATED"/>
    <property type="match status" value="1"/>
</dbReference>
<evidence type="ECO:0000256" key="3">
    <source>
        <dbReference type="ARBA" id="ARBA00023004"/>
    </source>
</evidence>
<dbReference type="SUPFAM" id="SSF46626">
    <property type="entry name" value="Cytochrome c"/>
    <property type="match status" value="1"/>
</dbReference>
<dbReference type="RefSeq" id="WP_310329282.1">
    <property type="nucleotide sequence ID" value="NZ_JAVDXV010000005.1"/>
</dbReference>
<keyword evidence="3 4" id="KW-0408">Iron</keyword>
<evidence type="ECO:0000256" key="1">
    <source>
        <dbReference type="ARBA" id="ARBA00022617"/>
    </source>
</evidence>
<sequence>MKILIPLLALLAGGAQAADRVERGRYLVNTSGCTDCHTPLKKGAHGPEPDLARALSGHPEGFVITAPVAPPAGPWMVTIAATGTAYSGPWGLSFSANLTPDLETGLGRWSENDFLQTMRTGRHLGRGRPVLPPMPIPVYSQMTDDDLKAVFAYLQSLPAIRNKVPEPIAPVAR</sequence>
<dbReference type="Gene3D" id="1.10.760.10">
    <property type="entry name" value="Cytochrome c-like domain"/>
    <property type="match status" value="1"/>
</dbReference>
<organism evidence="7 8">
    <name type="scientific">Roseateles asaccharophilus</name>
    <dbReference type="NCBI Taxonomy" id="582607"/>
    <lineage>
        <taxon>Bacteria</taxon>
        <taxon>Pseudomonadati</taxon>
        <taxon>Pseudomonadota</taxon>
        <taxon>Betaproteobacteria</taxon>
        <taxon>Burkholderiales</taxon>
        <taxon>Sphaerotilaceae</taxon>
        <taxon>Roseateles</taxon>
    </lineage>
</organism>
<keyword evidence="2 4" id="KW-0479">Metal-binding</keyword>
<name>A0ABU2A8S5_9BURK</name>
<keyword evidence="8" id="KW-1185">Reference proteome</keyword>
<dbReference type="InterPro" id="IPR036909">
    <property type="entry name" value="Cyt_c-like_dom_sf"/>
</dbReference>
<feature type="chain" id="PRO_5047415069" evidence="5">
    <location>
        <begin position="18"/>
        <end position="173"/>
    </location>
</feature>
<accession>A0ABU2A8S5</accession>
<feature type="signal peptide" evidence="5">
    <location>
        <begin position="1"/>
        <end position="17"/>
    </location>
</feature>
<proteinExistence type="predicted"/>
<dbReference type="InterPro" id="IPR051459">
    <property type="entry name" value="Cytochrome_c-type_DH"/>
</dbReference>